<feature type="region of interest" description="Disordered" evidence="1">
    <location>
        <begin position="1"/>
        <end position="90"/>
    </location>
</feature>
<comment type="caution">
    <text evidence="2">The sequence shown here is derived from an EMBL/GenBank/DDBJ whole genome shotgun (WGS) entry which is preliminary data.</text>
</comment>
<feature type="compositionally biased region" description="Basic and acidic residues" evidence="1">
    <location>
        <begin position="65"/>
        <end position="83"/>
    </location>
</feature>
<feature type="compositionally biased region" description="Polar residues" evidence="1">
    <location>
        <begin position="49"/>
        <end position="64"/>
    </location>
</feature>
<sequence length="293" mass="32381">MSSHNGMNMGAGSPPSQERKRKEAPGTVDQGVSNKRAAAVGSAPIPETANATLLSTPAPTNQVNDEWKEKLDMSPPQKKDTTVHDGTTTAEDASIAEVAQKMMADGMGDFKVPQGAPASDESKIVHFLYGIEFGKDLSRDARVAQIREFLDQDAKPRMLHLLQEDSDTTNCPDNVDLWREIQSVVLRYSKQDNDVTIFDGKNMPLVLRIQATKNCYQHATGGTVGYKIAFHQGDNENKVYTVDVAKFMCRQYNDRKLKRRVLQNKGGASKRLLDNQSCATVRQKSHRGTLIGF</sequence>
<protein>
    <submittedName>
        <fullName evidence="2">Uncharacterized protein</fullName>
    </submittedName>
</protein>
<name>A0A9N8HMM2_9STRA</name>
<dbReference type="EMBL" id="CAICTM010000756">
    <property type="protein sequence ID" value="CAB9516043.1"/>
    <property type="molecule type" value="Genomic_DNA"/>
</dbReference>
<reference evidence="2" key="1">
    <citation type="submission" date="2020-06" db="EMBL/GenBank/DDBJ databases">
        <authorList>
            <consortium name="Plant Systems Biology data submission"/>
        </authorList>
    </citation>
    <scope>NUCLEOTIDE SEQUENCE</scope>
    <source>
        <strain evidence="2">D6</strain>
    </source>
</reference>
<evidence type="ECO:0000313" key="3">
    <source>
        <dbReference type="Proteomes" id="UP001153069"/>
    </source>
</evidence>
<dbReference type="AlphaFoldDB" id="A0A9N8HMM2"/>
<evidence type="ECO:0000313" key="2">
    <source>
        <dbReference type="EMBL" id="CAB9516043.1"/>
    </source>
</evidence>
<evidence type="ECO:0000256" key="1">
    <source>
        <dbReference type="SAM" id="MobiDB-lite"/>
    </source>
</evidence>
<dbReference type="Proteomes" id="UP001153069">
    <property type="component" value="Unassembled WGS sequence"/>
</dbReference>
<gene>
    <name evidence="2" type="ORF">SEMRO_757_G197870.1</name>
</gene>
<organism evidence="2 3">
    <name type="scientific">Seminavis robusta</name>
    <dbReference type="NCBI Taxonomy" id="568900"/>
    <lineage>
        <taxon>Eukaryota</taxon>
        <taxon>Sar</taxon>
        <taxon>Stramenopiles</taxon>
        <taxon>Ochrophyta</taxon>
        <taxon>Bacillariophyta</taxon>
        <taxon>Bacillariophyceae</taxon>
        <taxon>Bacillariophycidae</taxon>
        <taxon>Naviculales</taxon>
        <taxon>Naviculaceae</taxon>
        <taxon>Seminavis</taxon>
    </lineage>
</organism>
<keyword evidence="3" id="KW-1185">Reference proteome</keyword>
<proteinExistence type="predicted"/>
<accession>A0A9N8HMM2</accession>